<accession>A0A6J4IC38</accession>
<evidence type="ECO:0000313" key="2">
    <source>
        <dbReference type="EMBL" id="CAA9246974.1"/>
    </source>
</evidence>
<evidence type="ECO:0000256" key="1">
    <source>
        <dbReference type="SAM" id="MobiDB-lite"/>
    </source>
</evidence>
<proteinExistence type="predicted"/>
<organism evidence="2">
    <name type="scientific">uncultured Actinomycetospora sp</name>
    <dbReference type="NCBI Taxonomy" id="1135996"/>
    <lineage>
        <taxon>Bacteria</taxon>
        <taxon>Bacillati</taxon>
        <taxon>Actinomycetota</taxon>
        <taxon>Actinomycetes</taxon>
        <taxon>Pseudonocardiales</taxon>
        <taxon>Pseudonocardiaceae</taxon>
        <taxon>Actinomycetospora</taxon>
        <taxon>environmental samples</taxon>
    </lineage>
</organism>
<feature type="non-terminal residue" evidence="2">
    <location>
        <position position="70"/>
    </location>
</feature>
<gene>
    <name evidence="2" type="ORF">AVDCRST_MAG54-1802</name>
</gene>
<feature type="compositionally biased region" description="Pro residues" evidence="1">
    <location>
        <begin position="9"/>
        <end position="20"/>
    </location>
</feature>
<feature type="region of interest" description="Disordered" evidence="1">
    <location>
        <begin position="51"/>
        <end position="70"/>
    </location>
</feature>
<reference evidence="2" key="1">
    <citation type="submission" date="2020-02" db="EMBL/GenBank/DDBJ databases">
        <authorList>
            <person name="Meier V. D."/>
        </authorList>
    </citation>
    <scope>NUCLEOTIDE SEQUENCE</scope>
    <source>
        <strain evidence="2">AVDCRST_MAG54</strain>
    </source>
</reference>
<protein>
    <submittedName>
        <fullName evidence="2">Uncharacterized protein</fullName>
    </submittedName>
</protein>
<dbReference type="EMBL" id="CADCTH010000241">
    <property type="protein sequence ID" value="CAA9246974.1"/>
    <property type="molecule type" value="Genomic_DNA"/>
</dbReference>
<name>A0A6J4IC38_9PSEU</name>
<feature type="region of interest" description="Disordered" evidence="1">
    <location>
        <begin position="1"/>
        <end position="22"/>
    </location>
</feature>
<dbReference type="AlphaFoldDB" id="A0A6J4IC38"/>
<sequence>GCARRCGPSSPPAGASPPRPGGCGCTATPSSTGWRGPTRCAAGRWASAATASTSSWPCSRARGCGRPRPT</sequence>
<feature type="non-terminal residue" evidence="2">
    <location>
        <position position="1"/>
    </location>
</feature>